<evidence type="ECO:0000256" key="4">
    <source>
        <dbReference type="ARBA" id="ARBA00023239"/>
    </source>
</evidence>
<dbReference type="GO" id="GO:0047804">
    <property type="term" value="F:cysteine-S-conjugate beta-lyase activity"/>
    <property type="evidence" value="ECO:0007669"/>
    <property type="project" value="UniProtKB-EC"/>
</dbReference>
<dbReference type="Gene3D" id="3.40.640.10">
    <property type="entry name" value="Type I PLP-dependent aspartate aminotransferase-like (Major domain)"/>
    <property type="match status" value="1"/>
</dbReference>
<dbReference type="Gene3D" id="3.90.1150.10">
    <property type="entry name" value="Aspartate Aminotransferase, domain 1"/>
    <property type="match status" value="1"/>
</dbReference>
<keyword evidence="8" id="KW-1185">Reference proteome</keyword>
<proteinExistence type="inferred from homology"/>
<evidence type="ECO:0000256" key="3">
    <source>
        <dbReference type="ARBA" id="ARBA00022898"/>
    </source>
</evidence>
<dbReference type="Pfam" id="PF00155">
    <property type="entry name" value="Aminotran_1_2"/>
    <property type="match status" value="1"/>
</dbReference>
<evidence type="ECO:0000259" key="6">
    <source>
        <dbReference type="Pfam" id="PF00155"/>
    </source>
</evidence>
<evidence type="ECO:0000256" key="5">
    <source>
        <dbReference type="ARBA" id="ARBA00037974"/>
    </source>
</evidence>
<evidence type="ECO:0000313" key="8">
    <source>
        <dbReference type="Proteomes" id="UP001595773"/>
    </source>
</evidence>
<dbReference type="InterPro" id="IPR015424">
    <property type="entry name" value="PyrdxlP-dep_Trfase"/>
</dbReference>
<comment type="caution">
    <text evidence="7">The sequence shown here is derived from an EMBL/GenBank/DDBJ whole genome shotgun (WGS) entry which is preliminary data.</text>
</comment>
<dbReference type="CDD" id="cd00609">
    <property type="entry name" value="AAT_like"/>
    <property type="match status" value="1"/>
</dbReference>
<dbReference type="PANTHER" id="PTHR43525:SF2">
    <property type="entry name" value="CYSTATHIONINE BETA-LYASE-RELATED"/>
    <property type="match status" value="1"/>
</dbReference>
<reference evidence="8" key="1">
    <citation type="journal article" date="2019" name="Int. J. Syst. Evol. Microbiol.">
        <title>The Global Catalogue of Microorganisms (GCM) 10K type strain sequencing project: providing services to taxonomists for standard genome sequencing and annotation.</title>
        <authorList>
            <consortium name="The Broad Institute Genomics Platform"/>
            <consortium name="The Broad Institute Genome Sequencing Center for Infectious Disease"/>
            <person name="Wu L."/>
            <person name="Ma J."/>
        </authorList>
    </citation>
    <scope>NUCLEOTIDE SEQUENCE [LARGE SCALE GENOMIC DNA]</scope>
    <source>
        <strain evidence="8">CGMCC 1.10698</strain>
    </source>
</reference>
<evidence type="ECO:0000256" key="1">
    <source>
        <dbReference type="ARBA" id="ARBA00001933"/>
    </source>
</evidence>
<dbReference type="SUPFAM" id="SSF53383">
    <property type="entry name" value="PLP-dependent transferases"/>
    <property type="match status" value="1"/>
</dbReference>
<gene>
    <name evidence="7" type="ORF">ACFOW9_05030</name>
</gene>
<dbReference type="InterPro" id="IPR051798">
    <property type="entry name" value="Class-II_PLP-Dep_Aminotrans"/>
</dbReference>
<accession>A0ABV8QXI6</accession>
<dbReference type="PANTHER" id="PTHR43525">
    <property type="entry name" value="PROTEIN MALY"/>
    <property type="match status" value="1"/>
</dbReference>
<keyword evidence="3" id="KW-0663">Pyridoxal phosphate</keyword>
<name>A0ABV8QXI6_9MICC</name>
<sequence>MMDLAAQFDALSINQLRQAGGVKFSTYPDAIGAFVAEMDFGTAPEIVSAVHTATDAGLFGYLPPQLPLEMSTATARWQRDAYGWDVPASRIHPIADVLKVLELTILHFSKPGSAVIVPTPSYMKFLSTADELGRDVIEVPLVRNNGRDEMDLDGLDKAFRAGGHLLMLCNPFNPLGRVFSRAELVAISEVVERHGGRVFADEIHAPLVYEGRKHIPYASISSETASHTITGTSAAKAWNIPGLKCAQIILSNDADAAIWEPLASAARHGASNLGVIANTVAYNEGAPWLNGVLSYLDNNRKILGEQLAALIPEIGYQPPEGTYVGWLDCRSLGLRESPADFFREHAGVALTDGRSCGRAGEGFVRFIFATPRPILEQALERMAQALQRHRLG</sequence>
<keyword evidence="4 7" id="KW-0456">Lyase</keyword>
<comment type="similarity">
    <text evidence="5">Belongs to the class-II pyridoxal-phosphate-dependent aminotransferase family. MalY/PatB cystathionine beta-lyase subfamily.</text>
</comment>
<organism evidence="7 8">
    <name type="scientific">Arthrobacter cryoconiti</name>
    <dbReference type="NCBI Taxonomy" id="748907"/>
    <lineage>
        <taxon>Bacteria</taxon>
        <taxon>Bacillati</taxon>
        <taxon>Actinomycetota</taxon>
        <taxon>Actinomycetes</taxon>
        <taxon>Micrococcales</taxon>
        <taxon>Micrococcaceae</taxon>
        <taxon>Arthrobacter</taxon>
    </lineage>
</organism>
<dbReference type="RefSeq" id="WP_230066583.1">
    <property type="nucleotide sequence ID" value="NZ_BAABLL010000019.1"/>
</dbReference>
<dbReference type="EMBL" id="JBHSCQ010000005">
    <property type="protein sequence ID" value="MFC4264960.1"/>
    <property type="molecule type" value="Genomic_DNA"/>
</dbReference>
<dbReference type="InterPro" id="IPR015421">
    <property type="entry name" value="PyrdxlP-dep_Trfase_major"/>
</dbReference>
<feature type="domain" description="Aminotransferase class I/classII large" evidence="6">
    <location>
        <begin position="37"/>
        <end position="381"/>
    </location>
</feature>
<dbReference type="InterPro" id="IPR015422">
    <property type="entry name" value="PyrdxlP-dep_Trfase_small"/>
</dbReference>
<dbReference type="InterPro" id="IPR004839">
    <property type="entry name" value="Aminotransferase_I/II_large"/>
</dbReference>
<evidence type="ECO:0000256" key="2">
    <source>
        <dbReference type="ARBA" id="ARBA00012224"/>
    </source>
</evidence>
<dbReference type="EC" id="4.4.1.13" evidence="2"/>
<dbReference type="Proteomes" id="UP001595773">
    <property type="component" value="Unassembled WGS sequence"/>
</dbReference>
<evidence type="ECO:0000313" key="7">
    <source>
        <dbReference type="EMBL" id="MFC4264960.1"/>
    </source>
</evidence>
<comment type="cofactor">
    <cofactor evidence="1">
        <name>pyridoxal 5'-phosphate</name>
        <dbReference type="ChEBI" id="CHEBI:597326"/>
    </cofactor>
</comment>
<protein>
    <recommendedName>
        <fullName evidence="2">cysteine-S-conjugate beta-lyase</fullName>
        <ecNumber evidence="2">4.4.1.13</ecNumber>
    </recommendedName>
</protein>